<name>A0AAF0TNR4_SOLVR</name>
<reference evidence="1" key="1">
    <citation type="submission" date="2023-08" db="EMBL/GenBank/DDBJ databases">
        <title>A de novo genome assembly of Solanum verrucosum Schlechtendal, a Mexican diploid species geographically isolated from the other diploid A-genome species in potato relatives.</title>
        <authorList>
            <person name="Hosaka K."/>
        </authorList>
    </citation>
    <scope>NUCLEOTIDE SEQUENCE</scope>
    <source>
        <tissue evidence="1">Young leaves</tissue>
    </source>
</reference>
<gene>
    <name evidence="1" type="ORF">MTR67_020512</name>
</gene>
<protein>
    <recommendedName>
        <fullName evidence="3">FBD domain-containing protein</fullName>
    </recommendedName>
</protein>
<evidence type="ECO:0000313" key="1">
    <source>
        <dbReference type="EMBL" id="WMV27127.1"/>
    </source>
</evidence>
<dbReference type="EMBL" id="CP133615">
    <property type="protein sequence ID" value="WMV27127.1"/>
    <property type="molecule type" value="Genomic_DNA"/>
</dbReference>
<keyword evidence="2" id="KW-1185">Reference proteome</keyword>
<accession>A0AAF0TNR4</accession>
<dbReference type="Proteomes" id="UP001234989">
    <property type="component" value="Chromosome 4"/>
</dbReference>
<sequence>MLLGYKSSKKQERDFLVQRKYLIDLLAETRKLGAKPCGTPIVPNVRNTKDDGVPERYKSLEANLMLFERSSWIVHHGMYGSMHVADQRGFASRNEMRITDARVAYTCTVNHCFVTFVHYDFHLTVFSLQLSLDQCAFELRYLAKEHDIHFLSSVRFPNLKNVKIVRSSNMRLKEHLEWDYNELFKLSKFLLKNAMILESFLIISRRETCKSCSINCVAQYLIRLFHKLVGCPKSSTSCAITLKDKAFRDKIAARLVSLGQQATLFV</sequence>
<organism evidence="1 2">
    <name type="scientific">Solanum verrucosum</name>
    <dbReference type="NCBI Taxonomy" id="315347"/>
    <lineage>
        <taxon>Eukaryota</taxon>
        <taxon>Viridiplantae</taxon>
        <taxon>Streptophyta</taxon>
        <taxon>Embryophyta</taxon>
        <taxon>Tracheophyta</taxon>
        <taxon>Spermatophyta</taxon>
        <taxon>Magnoliopsida</taxon>
        <taxon>eudicotyledons</taxon>
        <taxon>Gunneridae</taxon>
        <taxon>Pentapetalae</taxon>
        <taxon>asterids</taxon>
        <taxon>lamiids</taxon>
        <taxon>Solanales</taxon>
        <taxon>Solanaceae</taxon>
        <taxon>Solanoideae</taxon>
        <taxon>Solaneae</taxon>
        <taxon>Solanum</taxon>
    </lineage>
</organism>
<proteinExistence type="predicted"/>
<evidence type="ECO:0008006" key="3">
    <source>
        <dbReference type="Google" id="ProtNLM"/>
    </source>
</evidence>
<dbReference type="AlphaFoldDB" id="A0AAF0TNR4"/>
<evidence type="ECO:0000313" key="2">
    <source>
        <dbReference type="Proteomes" id="UP001234989"/>
    </source>
</evidence>